<name>A0A076EVK3_RHOOP</name>
<evidence type="ECO:0000313" key="2">
    <source>
        <dbReference type="EMBL" id="AII09222.1"/>
    </source>
</evidence>
<dbReference type="GO" id="GO:0003677">
    <property type="term" value="F:DNA binding"/>
    <property type="evidence" value="ECO:0007669"/>
    <property type="project" value="InterPro"/>
</dbReference>
<dbReference type="InterPro" id="IPR001387">
    <property type="entry name" value="Cro/C1-type_HTH"/>
</dbReference>
<dbReference type="PANTHER" id="PTHR35010:SF2">
    <property type="entry name" value="BLL4672 PROTEIN"/>
    <property type="match status" value="1"/>
</dbReference>
<dbReference type="Pfam" id="PF13560">
    <property type="entry name" value="HTH_31"/>
    <property type="match status" value="1"/>
</dbReference>
<proteinExistence type="predicted"/>
<dbReference type="EMBL" id="CP008947">
    <property type="protein sequence ID" value="AII09222.1"/>
    <property type="molecule type" value="Genomic_DNA"/>
</dbReference>
<dbReference type="eggNOG" id="COG1396">
    <property type="taxonomic scope" value="Bacteria"/>
</dbReference>
<dbReference type="PANTHER" id="PTHR35010">
    <property type="entry name" value="BLL4672 PROTEIN-RELATED"/>
    <property type="match status" value="1"/>
</dbReference>
<dbReference type="PROSITE" id="PS50943">
    <property type="entry name" value="HTH_CROC1"/>
    <property type="match status" value="1"/>
</dbReference>
<dbReference type="CDD" id="cd00093">
    <property type="entry name" value="HTH_XRE"/>
    <property type="match status" value="1"/>
</dbReference>
<dbReference type="Pfam" id="PF17765">
    <property type="entry name" value="MLTR_LBD"/>
    <property type="match status" value="1"/>
</dbReference>
<sequence>MNRSELADFLRRRREQLVPADVGLPPGLRRRTPGLRRDEVAMLAGMSTDYYTRLEQARGPHPSTQVLASIARALRLTDDQRDHLYLLSGQVPPMRAAGNKHVGPGLLHLLDKLDDTPGCVISDLGEVLVQNRMHVILFGDASRYSGLDRYVPWRWFAHPGERGMFPEDDHERLAGNHVADLRATAARRAGDADVSELVDRLYESSAEFAALWDRHDVAVRRSDTKTVLHAEVGRIDLVCETLLTPSAYQHLLVYMPQPGSDARARLDLLRVIGTQQMV</sequence>
<accession>A0A076EVK3</accession>
<evidence type="ECO:0000313" key="3">
    <source>
        <dbReference type="Proteomes" id="UP000028488"/>
    </source>
</evidence>
<dbReference type="SMART" id="SM00530">
    <property type="entry name" value="HTH_XRE"/>
    <property type="match status" value="1"/>
</dbReference>
<evidence type="ECO:0000259" key="1">
    <source>
        <dbReference type="PROSITE" id="PS50943"/>
    </source>
</evidence>
<gene>
    <name evidence="2" type="ORF">EP51_33145</name>
</gene>
<dbReference type="InterPro" id="IPR041413">
    <property type="entry name" value="MLTR_LBD"/>
</dbReference>
<dbReference type="SUPFAM" id="SSF47413">
    <property type="entry name" value="lambda repressor-like DNA-binding domains"/>
    <property type="match status" value="1"/>
</dbReference>
<dbReference type="Gene3D" id="1.10.260.40">
    <property type="entry name" value="lambda repressor-like DNA-binding domains"/>
    <property type="match status" value="1"/>
</dbReference>
<feature type="domain" description="HTH cro/C1-type" evidence="1">
    <location>
        <begin position="34"/>
        <end position="80"/>
    </location>
</feature>
<dbReference type="Proteomes" id="UP000028488">
    <property type="component" value="Chromosome"/>
</dbReference>
<dbReference type="Gene3D" id="3.30.450.180">
    <property type="match status" value="1"/>
</dbReference>
<organism evidence="2 3">
    <name type="scientific">Rhodococcus opacus</name>
    <name type="common">Nocardia opaca</name>
    <dbReference type="NCBI Taxonomy" id="37919"/>
    <lineage>
        <taxon>Bacteria</taxon>
        <taxon>Bacillati</taxon>
        <taxon>Actinomycetota</taxon>
        <taxon>Actinomycetes</taxon>
        <taxon>Mycobacteriales</taxon>
        <taxon>Nocardiaceae</taxon>
        <taxon>Rhodococcus</taxon>
    </lineage>
</organism>
<dbReference type="RefSeq" id="WP_037233537.1">
    <property type="nucleotide sequence ID" value="NZ_CP008947.1"/>
</dbReference>
<protein>
    <submittedName>
        <fullName evidence="2">XRE family transcriptional regulator</fullName>
    </submittedName>
</protein>
<dbReference type="AlphaFoldDB" id="A0A076EVK3"/>
<reference evidence="2 3" key="1">
    <citation type="submission" date="2014-07" db="EMBL/GenBank/DDBJ databases">
        <title>Genome Sequence of Rhodococcus opacus Strain R7, a Biodegrader of Mono- and Polycyclic Aromatic Hydrocarbons.</title>
        <authorList>
            <person name="Di Gennaro P."/>
            <person name="Zampolli J."/>
            <person name="Presti I."/>
            <person name="Cappelletti M."/>
            <person name="D'Ursi P."/>
            <person name="Orro A."/>
            <person name="Mezzelani A."/>
            <person name="Milanesi L."/>
        </authorList>
    </citation>
    <scope>NUCLEOTIDE SEQUENCE [LARGE SCALE GENOMIC DNA]</scope>
    <source>
        <strain evidence="2 3">R7</strain>
    </source>
</reference>
<dbReference type="InterPro" id="IPR010982">
    <property type="entry name" value="Lambda_DNA-bd_dom_sf"/>
</dbReference>